<evidence type="ECO:0000259" key="1">
    <source>
        <dbReference type="Pfam" id="PF04085"/>
    </source>
</evidence>
<evidence type="ECO:0000313" key="3">
    <source>
        <dbReference type="Proteomes" id="UP000230392"/>
    </source>
</evidence>
<accession>A0A2G9Y8T0</accession>
<dbReference type="Gene3D" id="2.40.10.350">
    <property type="entry name" value="Rod shape-determining protein MreC, domain 2"/>
    <property type="match status" value="1"/>
</dbReference>
<feature type="non-terminal residue" evidence="2">
    <location>
        <position position="1"/>
    </location>
</feature>
<protein>
    <recommendedName>
        <fullName evidence="1">Rod shape-determining protein MreC beta-barrel core domain-containing protein</fullName>
    </recommendedName>
</protein>
<feature type="domain" description="Rod shape-determining protein MreC beta-barrel core" evidence="1">
    <location>
        <begin position="2"/>
        <end position="51"/>
    </location>
</feature>
<comment type="caution">
    <text evidence="2">The sequence shown here is derived from an EMBL/GenBank/DDBJ whole genome shotgun (WGS) entry which is preliminary data.</text>
</comment>
<dbReference type="InterPro" id="IPR055342">
    <property type="entry name" value="MreC_beta-barrel_core"/>
</dbReference>
<dbReference type="AlphaFoldDB" id="A0A2G9Y8T0"/>
<gene>
    <name evidence="2" type="ORF">COX46_05305</name>
</gene>
<dbReference type="InterPro" id="IPR042175">
    <property type="entry name" value="Cell/Rod_MreC_2"/>
</dbReference>
<dbReference type="Pfam" id="PF04085">
    <property type="entry name" value="MreC"/>
    <property type="match status" value="1"/>
</dbReference>
<dbReference type="Proteomes" id="UP000230392">
    <property type="component" value="Unassembled WGS sequence"/>
</dbReference>
<dbReference type="Gene3D" id="2.40.10.340">
    <property type="entry name" value="Rod shape-determining protein MreC, domain 1"/>
    <property type="match status" value="1"/>
</dbReference>
<name>A0A2G9Y8T0_9BACT</name>
<organism evidence="2 3">
    <name type="scientific">bacterium (Candidatus Ratteibacteria) CG23_combo_of_CG06-09_8_20_14_all_48_7</name>
    <dbReference type="NCBI Taxonomy" id="2014292"/>
    <lineage>
        <taxon>Bacteria</taxon>
        <taxon>Candidatus Ratteibacteria</taxon>
    </lineage>
</organism>
<proteinExistence type="predicted"/>
<dbReference type="EMBL" id="PCRF01000258">
    <property type="protein sequence ID" value="PIP15658.1"/>
    <property type="molecule type" value="Genomic_DNA"/>
</dbReference>
<reference evidence="2 3" key="1">
    <citation type="submission" date="2017-09" db="EMBL/GenBank/DDBJ databases">
        <title>Depth-based differentiation of microbial function through sediment-hosted aquifers and enrichment of novel symbionts in the deep terrestrial subsurface.</title>
        <authorList>
            <person name="Probst A.J."/>
            <person name="Ladd B."/>
            <person name="Jarett J.K."/>
            <person name="Geller-Mcgrath D.E."/>
            <person name="Sieber C.M."/>
            <person name="Emerson J.B."/>
            <person name="Anantharaman K."/>
            <person name="Thomas B.C."/>
            <person name="Malmstrom R."/>
            <person name="Stieglmeier M."/>
            <person name="Klingl A."/>
            <person name="Woyke T."/>
            <person name="Ryan C.M."/>
            <person name="Banfield J.F."/>
        </authorList>
    </citation>
    <scope>NUCLEOTIDE SEQUENCE [LARGE SCALE GENOMIC DNA]</scope>
    <source>
        <strain evidence="2">CG23_combo_of_CG06-09_8_20_14_all_48_7</strain>
    </source>
</reference>
<evidence type="ECO:0000313" key="2">
    <source>
        <dbReference type="EMBL" id="PIP15658.1"/>
    </source>
</evidence>
<sequence>ESVVTSRISQHYPPGLPVGTVQKSTVGKGFFREVSVRPNANFSTLKEVVIVY</sequence>
<dbReference type="InterPro" id="IPR042177">
    <property type="entry name" value="Cell/Rod_1"/>
</dbReference>